<protein>
    <submittedName>
        <fullName evidence="1">15378_t:CDS:1</fullName>
    </submittedName>
</protein>
<keyword evidence="2" id="KW-1185">Reference proteome</keyword>
<evidence type="ECO:0000313" key="2">
    <source>
        <dbReference type="Proteomes" id="UP000789920"/>
    </source>
</evidence>
<organism evidence="1 2">
    <name type="scientific">Racocetra persica</name>
    <dbReference type="NCBI Taxonomy" id="160502"/>
    <lineage>
        <taxon>Eukaryota</taxon>
        <taxon>Fungi</taxon>
        <taxon>Fungi incertae sedis</taxon>
        <taxon>Mucoromycota</taxon>
        <taxon>Glomeromycotina</taxon>
        <taxon>Glomeromycetes</taxon>
        <taxon>Diversisporales</taxon>
        <taxon>Gigasporaceae</taxon>
        <taxon>Racocetra</taxon>
    </lineage>
</organism>
<proteinExistence type="predicted"/>
<sequence>TFMANATSKGQICIIQDAIIVGPIIRISIYIQSLLTIFKRIVGLVLEKR</sequence>
<reference evidence="1" key="1">
    <citation type="submission" date="2021-06" db="EMBL/GenBank/DDBJ databases">
        <authorList>
            <person name="Kallberg Y."/>
            <person name="Tangrot J."/>
            <person name="Rosling A."/>
        </authorList>
    </citation>
    <scope>NUCLEOTIDE SEQUENCE</scope>
    <source>
        <strain evidence="1">MA461A</strain>
    </source>
</reference>
<feature type="non-terminal residue" evidence="1">
    <location>
        <position position="1"/>
    </location>
</feature>
<dbReference type="EMBL" id="CAJVQC010130945">
    <property type="protein sequence ID" value="CAG8841617.1"/>
    <property type="molecule type" value="Genomic_DNA"/>
</dbReference>
<dbReference type="Proteomes" id="UP000789920">
    <property type="component" value="Unassembled WGS sequence"/>
</dbReference>
<feature type="non-terminal residue" evidence="1">
    <location>
        <position position="49"/>
    </location>
</feature>
<comment type="caution">
    <text evidence="1">The sequence shown here is derived from an EMBL/GenBank/DDBJ whole genome shotgun (WGS) entry which is preliminary data.</text>
</comment>
<accession>A0ACA9SJD3</accession>
<name>A0ACA9SJD3_9GLOM</name>
<evidence type="ECO:0000313" key="1">
    <source>
        <dbReference type="EMBL" id="CAG8841617.1"/>
    </source>
</evidence>
<gene>
    <name evidence="1" type="ORF">RPERSI_LOCUS31959</name>
</gene>